<evidence type="ECO:0000313" key="3">
    <source>
        <dbReference type="EMBL" id="KAA8492933.1"/>
    </source>
</evidence>
<feature type="transmembrane region" description="Helical" evidence="2">
    <location>
        <begin position="94"/>
        <end position="116"/>
    </location>
</feature>
<dbReference type="AlphaFoldDB" id="A0A5J4YQ89"/>
<name>A0A5J4YQ89_PORPP</name>
<sequence length="218" mass="23587">MSNSARTAENSSRNAKQVIAHGHEAKMVLPAGFIPAAGTPEMRVHLEIFTPRAWLSPALTPRRTTGLSLSGALQVPSKLIALPITVVHASIRRYGHALLLGCLSLVMIAAPLRKIVPRMRSHRMMLDEIITDIEVAGAGTNPSACGKVILDSLGPVLQNDFALEDIHYRPVRGAHQVPLRVASLRNKQEEEGAREAHEIAEADAHPRLGPTRLVPCAQ</sequence>
<feature type="compositionally biased region" description="Basic and acidic residues" evidence="1">
    <location>
        <begin position="186"/>
        <end position="206"/>
    </location>
</feature>
<keyword evidence="2" id="KW-0812">Transmembrane</keyword>
<gene>
    <name evidence="3" type="ORF">FVE85_9205</name>
</gene>
<protein>
    <submittedName>
        <fullName evidence="3">Uncharacterized protein</fullName>
    </submittedName>
</protein>
<feature type="region of interest" description="Disordered" evidence="1">
    <location>
        <begin position="186"/>
        <end position="218"/>
    </location>
</feature>
<keyword evidence="2" id="KW-0472">Membrane</keyword>
<evidence type="ECO:0000256" key="2">
    <source>
        <dbReference type="SAM" id="Phobius"/>
    </source>
</evidence>
<accession>A0A5J4YQ89</accession>
<comment type="caution">
    <text evidence="3">The sequence shown here is derived from an EMBL/GenBank/DDBJ whole genome shotgun (WGS) entry which is preliminary data.</text>
</comment>
<evidence type="ECO:0000313" key="4">
    <source>
        <dbReference type="Proteomes" id="UP000324585"/>
    </source>
</evidence>
<dbReference type="Proteomes" id="UP000324585">
    <property type="component" value="Unassembled WGS sequence"/>
</dbReference>
<organism evidence="3 4">
    <name type="scientific">Porphyridium purpureum</name>
    <name type="common">Red alga</name>
    <name type="synonym">Porphyridium cruentum</name>
    <dbReference type="NCBI Taxonomy" id="35688"/>
    <lineage>
        <taxon>Eukaryota</taxon>
        <taxon>Rhodophyta</taxon>
        <taxon>Bangiophyceae</taxon>
        <taxon>Porphyridiales</taxon>
        <taxon>Porphyridiaceae</taxon>
        <taxon>Porphyridium</taxon>
    </lineage>
</organism>
<keyword evidence="2" id="KW-1133">Transmembrane helix</keyword>
<evidence type="ECO:0000256" key="1">
    <source>
        <dbReference type="SAM" id="MobiDB-lite"/>
    </source>
</evidence>
<dbReference type="EMBL" id="VRMN01000008">
    <property type="protein sequence ID" value="KAA8492933.1"/>
    <property type="molecule type" value="Genomic_DNA"/>
</dbReference>
<proteinExistence type="predicted"/>
<reference evidence="4" key="1">
    <citation type="journal article" date="2019" name="Nat. Commun.">
        <title>Expansion of phycobilisome linker gene families in mesophilic red algae.</title>
        <authorList>
            <person name="Lee J."/>
            <person name="Kim D."/>
            <person name="Bhattacharya D."/>
            <person name="Yoon H.S."/>
        </authorList>
    </citation>
    <scope>NUCLEOTIDE SEQUENCE [LARGE SCALE GENOMIC DNA]</scope>
    <source>
        <strain evidence="4">CCMP 1328</strain>
    </source>
</reference>
<keyword evidence="4" id="KW-1185">Reference proteome</keyword>